<gene>
    <name evidence="1" type="ORF">O9G_006264</name>
</gene>
<sequence>IDLIKNKKSVELVEKYIQFLCKGLEIEDRKEEIERILVEEIENNIEEGFHSELIFTLWFNYNKESLERVIAMSNHAVGCFPQSKALWMTRISLITSQLSSLMDSVDENVLVQVRMIIQKAVECLSAEDVNECLSSYVAFIYASQLPIEITLNEFEYICSIQCSGMKDIFAFMLSSLSEIQIVRQFYSRILNNQKYFLLPVIIQFELMQENVDYLIVKKLFEKSIIFYPNSDGKINHLL</sequence>
<evidence type="ECO:0000313" key="1">
    <source>
        <dbReference type="EMBL" id="EPZ35048.1"/>
    </source>
</evidence>
<name>A0A075B2L7_ROZAC</name>
<dbReference type="HOGENOM" id="CLU_1168320_0_0_1"/>
<proteinExistence type="predicted"/>
<protein>
    <submittedName>
        <fullName evidence="1">Uncharacterized protein</fullName>
    </submittedName>
</protein>
<dbReference type="EMBL" id="KE560892">
    <property type="protein sequence ID" value="EPZ35048.1"/>
    <property type="molecule type" value="Genomic_DNA"/>
</dbReference>
<feature type="non-terminal residue" evidence="1">
    <location>
        <position position="1"/>
    </location>
</feature>
<dbReference type="AlphaFoldDB" id="A0A075B2L7"/>
<organism evidence="1 2">
    <name type="scientific">Rozella allomycis (strain CSF55)</name>
    <dbReference type="NCBI Taxonomy" id="988480"/>
    <lineage>
        <taxon>Eukaryota</taxon>
        <taxon>Fungi</taxon>
        <taxon>Fungi incertae sedis</taxon>
        <taxon>Cryptomycota</taxon>
        <taxon>Cryptomycota incertae sedis</taxon>
        <taxon>Rozella</taxon>
    </lineage>
</organism>
<accession>A0A075B2L7</accession>
<evidence type="ECO:0000313" key="2">
    <source>
        <dbReference type="Proteomes" id="UP000030755"/>
    </source>
</evidence>
<keyword evidence="2" id="KW-1185">Reference proteome</keyword>
<reference evidence="1 2" key="1">
    <citation type="journal article" date="2013" name="Curr. Biol.">
        <title>Shared signatures of parasitism and phylogenomics unite Cryptomycota and microsporidia.</title>
        <authorList>
            <person name="James T.Y."/>
            <person name="Pelin A."/>
            <person name="Bonen L."/>
            <person name="Ahrendt S."/>
            <person name="Sain D."/>
            <person name="Corradi N."/>
            <person name="Stajich J.E."/>
        </authorList>
    </citation>
    <scope>NUCLEOTIDE SEQUENCE [LARGE SCALE GENOMIC DNA]</scope>
    <source>
        <strain evidence="1 2">CSF55</strain>
    </source>
</reference>
<dbReference type="Proteomes" id="UP000030755">
    <property type="component" value="Unassembled WGS sequence"/>
</dbReference>